<comment type="caution">
    <text evidence="1">The sequence shown here is derived from an EMBL/GenBank/DDBJ whole genome shotgun (WGS) entry which is preliminary data.</text>
</comment>
<evidence type="ECO:0000313" key="1">
    <source>
        <dbReference type="EMBL" id="KAI7733094.1"/>
    </source>
</evidence>
<accession>A0AAD5C1E6</accession>
<dbReference type="EMBL" id="JAMZMK010010091">
    <property type="protein sequence ID" value="KAI7733094.1"/>
    <property type="molecule type" value="Genomic_DNA"/>
</dbReference>
<dbReference type="AlphaFoldDB" id="A0AAD5C1E6"/>
<dbReference type="Proteomes" id="UP001206925">
    <property type="component" value="Unassembled WGS sequence"/>
</dbReference>
<gene>
    <name evidence="1" type="ORF">M8C21_010372</name>
</gene>
<reference evidence="1" key="1">
    <citation type="submission" date="2022-06" db="EMBL/GenBank/DDBJ databases">
        <title>Uncovering the hologenomic basis of an extraordinary plant invasion.</title>
        <authorList>
            <person name="Bieker V.C."/>
            <person name="Martin M.D."/>
            <person name="Gilbert T."/>
            <person name="Hodgins K."/>
            <person name="Battlay P."/>
            <person name="Petersen B."/>
            <person name="Wilson J."/>
        </authorList>
    </citation>
    <scope>NUCLEOTIDE SEQUENCE</scope>
    <source>
        <strain evidence="1">AA19_3_7</strain>
        <tissue evidence="1">Leaf</tissue>
    </source>
</reference>
<organism evidence="1 2">
    <name type="scientific">Ambrosia artemisiifolia</name>
    <name type="common">Common ragweed</name>
    <dbReference type="NCBI Taxonomy" id="4212"/>
    <lineage>
        <taxon>Eukaryota</taxon>
        <taxon>Viridiplantae</taxon>
        <taxon>Streptophyta</taxon>
        <taxon>Embryophyta</taxon>
        <taxon>Tracheophyta</taxon>
        <taxon>Spermatophyta</taxon>
        <taxon>Magnoliopsida</taxon>
        <taxon>eudicotyledons</taxon>
        <taxon>Gunneridae</taxon>
        <taxon>Pentapetalae</taxon>
        <taxon>asterids</taxon>
        <taxon>campanulids</taxon>
        <taxon>Asterales</taxon>
        <taxon>Asteraceae</taxon>
        <taxon>Asteroideae</taxon>
        <taxon>Heliantheae alliance</taxon>
        <taxon>Heliantheae</taxon>
        <taxon>Ambrosia</taxon>
    </lineage>
</organism>
<evidence type="ECO:0000313" key="2">
    <source>
        <dbReference type="Proteomes" id="UP001206925"/>
    </source>
</evidence>
<sequence>MEVPSIDMLLYTGGSFKRGYAPGDAVYTAYNGDTIATHLLNVPLNFTCSVLHDHVRRAAGSSPFYLSYKLPMEDDDPDVTFHPIAIRNDQDLELHFKDHVRMQIELGKPVELYHM</sequence>
<protein>
    <submittedName>
        <fullName evidence="1">Uncharacterized protein</fullName>
    </submittedName>
</protein>
<keyword evidence="2" id="KW-1185">Reference proteome</keyword>
<feature type="non-terminal residue" evidence="1">
    <location>
        <position position="115"/>
    </location>
</feature>
<name>A0AAD5C1E6_AMBAR</name>
<proteinExistence type="predicted"/>